<dbReference type="GO" id="GO:0000166">
    <property type="term" value="F:nucleotide binding"/>
    <property type="evidence" value="ECO:0007669"/>
    <property type="project" value="InterPro"/>
</dbReference>
<dbReference type="Proteomes" id="UP000289340">
    <property type="component" value="Chromosome 13"/>
</dbReference>
<evidence type="ECO:0000313" key="9">
    <source>
        <dbReference type="Proteomes" id="UP000289340"/>
    </source>
</evidence>
<dbReference type="InterPro" id="IPR010997">
    <property type="entry name" value="HRDC-like_sf"/>
</dbReference>
<dbReference type="InterPro" id="IPR038846">
    <property type="entry name" value="RPC9"/>
</dbReference>
<organism evidence="8 9">
    <name type="scientific">Glycine soja</name>
    <name type="common">Wild soybean</name>
    <dbReference type="NCBI Taxonomy" id="3848"/>
    <lineage>
        <taxon>Eukaryota</taxon>
        <taxon>Viridiplantae</taxon>
        <taxon>Streptophyta</taxon>
        <taxon>Embryophyta</taxon>
        <taxon>Tracheophyta</taxon>
        <taxon>Spermatophyta</taxon>
        <taxon>Magnoliopsida</taxon>
        <taxon>eudicotyledons</taxon>
        <taxon>Gunneridae</taxon>
        <taxon>Pentapetalae</taxon>
        <taxon>rosids</taxon>
        <taxon>fabids</taxon>
        <taxon>Fabales</taxon>
        <taxon>Fabaceae</taxon>
        <taxon>Papilionoideae</taxon>
        <taxon>50 kb inversion clade</taxon>
        <taxon>NPAAA clade</taxon>
        <taxon>indigoferoid/millettioid clade</taxon>
        <taxon>Phaseoleae</taxon>
        <taxon>Glycine</taxon>
        <taxon>Glycine subgen. Soja</taxon>
    </lineage>
</organism>
<reference evidence="8 9" key="1">
    <citation type="submission" date="2018-09" db="EMBL/GenBank/DDBJ databases">
        <title>A high-quality reference genome of wild soybean provides a powerful tool to mine soybean genomes.</title>
        <authorList>
            <person name="Xie M."/>
            <person name="Chung C.Y.L."/>
            <person name="Li M.-W."/>
            <person name="Wong F.-L."/>
            <person name="Chan T.-F."/>
            <person name="Lam H.-M."/>
        </authorList>
    </citation>
    <scope>NUCLEOTIDE SEQUENCE [LARGE SCALE GENOMIC DNA]</scope>
    <source>
        <strain evidence="9">cv. W05</strain>
        <tissue evidence="8">Hypocotyl of etiolated seedlings</tissue>
    </source>
</reference>
<protein>
    <recommendedName>
        <fullName evidence="3">DNA-directed RNA polymerase III subunit RPC9</fullName>
    </recommendedName>
</protein>
<evidence type="ECO:0000313" key="8">
    <source>
        <dbReference type="EMBL" id="RZB72794.1"/>
    </source>
</evidence>
<evidence type="ECO:0000256" key="6">
    <source>
        <dbReference type="ARBA" id="ARBA00023242"/>
    </source>
</evidence>
<dbReference type="PANTHER" id="PTHR15561">
    <property type="entry name" value="CALCITONIN GENE-RELATED PEPTIDE-RECEPTOR COMPONENT PROTEIN"/>
    <property type="match status" value="1"/>
</dbReference>
<dbReference type="GO" id="GO:0005666">
    <property type="term" value="C:RNA polymerase III complex"/>
    <property type="evidence" value="ECO:0007669"/>
    <property type="project" value="InterPro"/>
</dbReference>
<feature type="domain" description="RNA polymerase Rpb4/RPC9 core" evidence="7">
    <location>
        <begin position="53"/>
        <end position="152"/>
    </location>
</feature>
<evidence type="ECO:0000256" key="2">
    <source>
        <dbReference type="ARBA" id="ARBA00006898"/>
    </source>
</evidence>
<evidence type="ECO:0000256" key="5">
    <source>
        <dbReference type="ARBA" id="ARBA00023163"/>
    </source>
</evidence>
<keyword evidence="4" id="KW-0240">DNA-directed RNA polymerase</keyword>
<comment type="caution">
    <text evidence="8">The sequence shown here is derived from an EMBL/GenBank/DDBJ whole genome shotgun (WGS) entry which is preliminary data.</text>
</comment>
<evidence type="ECO:0000256" key="1">
    <source>
        <dbReference type="ARBA" id="ARBA00004123"/>
    </source>
</evidence>
<evidence type="ECO:0000256" key="4">
    <source>
        <dbReference type="ARBA" id="ARBA00022478"/>
    </source>
</evidence>
<keyword evidence="9" id="KW-1185">Reference proteome</keyword>
<comment type="similarity">
    <text evidence="2">Belongs to the eukaryotic RPC9 RNA polymerase subunit family.</text>
</comment>
<proteinExistence type="inferred from homology"/>
<evidence type="ECO:0000259" key="7">
    <source>
        <dbReference type="SMART" id="SM00657"/>
    </source>
</evidence>
<dbReference type="EMBL" id="QZWG01000013">
    <property type="protein sequence ID" value="RZB72794.1"/>
    <property type="molecule type" value="Genomic_DNA"/>
</dbReference>
<comment type="subcellular location">
    <subcellularLocation>
        <location evidence="1">Nucleus</location>
    </subcellularLocation>
</comment>
<dbReference type="PANTHER" id="PTHR15561:SF0">
    <property type="entry name" value="DNA-DIRECTED RNA POLYMERASE III SUBUNIT RPC9"/>
    <property type="match status" value="1"/>
</dbReference>
<keyword evidence="5" id="KW-0804">Transcription</keyword>
<dbReference type="Pfam" id="PF03874">
    <property type="entry name" value="RNA_pol_Rpb4"/>
    <property type="match status" value="1"/>
</dbReference>
<gene>
    <name evidence="8" type="ORF">D0Y65_036851</name>
</gene>
<dbReference type="InterPro" id="IPR005574">
    <property type="entry name" value="Rpb4/RPC9"/>
</dbReference>
<dbReference type="SUPFAM" id="SSF47819">
    <property type="entry name" value="HRDC-like"/>
    <property type="match status" value="1"/>
</dbReference>
<feature type="non-terminal residue" evidence="8">
    <location>
        <position position="1"/>
    </location>
</feature>
<dbReference type="GO" id="GO:0006384">
    <property type="term" value="P:transcription initiation at RNA polymerase III promoter"/>
    <property type="evidence" value="ECO:0007669"/>
    <property type="project" value="InterPro"/>
</dbReference>
<dbReference type="InterPro" id="IPR038324">
    <property type="entry name" value="Rpb4/RPC9_sf"/>
</dbReference>
<accession>A0A445HGI4</accession>
<keyword evidence="6" id="KW-0539">Nucleus</keyword>
<evidence type="ECO:0000256" key="3">
    <source>
        <dbReference type="ARBA" id="ARBA00016672"/>
    </source>
</evidence>
<dbReference type="Gene3D" id="1.20.1250.40">
    <property type="match status" value="1"/>
</dbReference>
<dbReference type="FunFam" id="1.20.1250.40:FF:000008">
    <property type="entry name" value="RNA polymerase II, Rpb4, core protein"/>
    <property type="match status" value="1"/>
</dbReference>
<dbReference type="SMART" id="SM00657">
    <property type="entry name" value="RPOL4c"/>
    <property type="match status" value="1"/>
</dbReference>
<dbReference type="InterPro" id="IPR006590">
    <property type="entry name" value="RNA_pol_Rpb4/RPC9_core"/>
</dbReference>
<dbReference type="AlphaFoldDB" id="A0A445HGI4"/>
<name>A0A445HGI4_GLYSO</name>
<sequence length="163" mass="18086">ITLGLKNLAFAKTYGLSQVVLMGIWESLERSKGDTLLCCYCLFSHSVVLQMKILEGNAGALTNFEVLDFLRAKGASKDPTRVIAKVSQSEYKVYDYLVDTAASVQTRESINEFLTSVKQHDLAKAEVLNILNIGPAAEVELYPVSIKILIFPFILHPSIVRSY</sequence>